<proteinExistence type="predicted"/>
<gene>
    <name evidence="1" type="ORF">B0H99_10757</name>
</gene>
<organism evidence="1 2">
    <name type="scientific">Planomicrobium soli</name>
    <dbReference type="NCBI Taxonomy" id="1176648"/>
    <lineage>
        <taxon>Bacteria</taxon>
        <taxon>Bacillati</taxon>
        <taxon>Bacillota</taxon>
        <taxon>Bacilli</taxon>
        <taxon>Bacillales</taxon>
        <taxon>Caryophanaceae</taxon>
        <taxon>Planomicrobium</taxon>
    </lineage>
</organism>
<reference evidence="1 2" key="1">
    <citation type="submission" date="2018-03" db="EMBL/GenBank/DDBJ databases">
        <title>Genomic Encyclopedia of Type Strains, Phase III (KMG-III): the genomes of soil and plant-associated and newly described type strains.</title>
        <authorList>
            <person name="Whitman W."/>
        </authorList>
    </citation>
    <scope>NUCLEOTIDE SEQUENCE [LARGE SCALE GENOMIC DNA]</scope>
    <source>
        <strain evidence="1 2">CGMCC 1.12259</strain>
    </source>
</reference>
<dbReference type="RefSeq" id="WP_106533611.1">
    <property type="nucleotide sequence ID" value="NZ_PYAT01000007.1"/>
</dbReference>
<comment type="caution">
    <text evidence="1">The sequence shown here is derived from an EMBL/GenBank/DDBJ whole genome shotgun (WGS) entry which is preliminary data.</text>
</comment>
<dbReference type="OrthoDB" id="10007499at2"/>
<sequence length="157" mass="18905">MHSSLENCEIIWFGDTWPHEITDNKQEEAALTVLSLMMFEQELNYGNEDFQQFTHFSPVNRRRPRDMLMGFVRMSFNTNIDDYPYWDKNSKRNPRCYPDFNGSYNNLEEEEYKKYFDYYTHDIEDVLPLLCSEKSKKKLLNDAATSPINKNFQQKLR</sequence>
<evidence type="ECO:0000313" key="2">
    <source>
        <dbReference type="Proteomes" id="UP000242682"/>
    </source>
</evidence>
<name>A0A2P8GQI6_9BACL</name>
<accession>A0A2P8GQI6</accession>
<keyword evidence="2" id="KW-1185">Reference proteome</keyword>
<evidence type="ECO:0000313" key="1">
    <source>
        <dbReference type="EMBL" id="PSL36236.1"/>
    </source>
</evidence>
<dbReference type="EMBL" id="PYAT01000007">
    <property type="protein sequence ID" value="PSL36236.1"/>
    <property type="molecule type" value="Genomic_DNA"/>
</dbReference>
<dbReference type="Proteomes" id="UP000242682">
    <property type="component" value="Unassembled WGS sequence"/>
</dbReference>
<dbReference type="AlphaFoldDB" id="A0A2P8GQI6"/>
<protein>
    <submittedName>
        <fullName evidence="1">Uncharacterized protein</fullName>
    </submittedName>
</protein>